<keyword evidence="1" id="KW-1015">Disulfide bond</keyword>
<sequence length="131" mass="14499">MQTLVFIGFVIFVGLVLAMQLSAYWRARRIVGSAAPDTSSVDGIAASERRRVYYFFAENCGPCRAMAPLVARLQQTHRNLVKVDVAQSMVLARAFGIAATPSFVLVEDNTIRQVHLGGLNETRLKRMLEAN</sequence>
<evidence type="ECO:0000256" key="2">
    <source>
        <dbReference type="SAM" id="Phobius"/>
    </source>
</evidence>
<feature type="domain" description="Thioredoxin" evidence="3">
    <location>
        <begin position="29"/>
        <end position="131"/>
    </location>
</feature>
<keyword evidence="2" id="KW-1133">Transmembrane helix</keyword>
<gene>
    <name evidence="4" type="ORF">SFMTTN_2308</name>
</gene>
<dbReference type="CDD" id="cd02947">
    <property type="entry name" value="TRX_family"/>
    <property type="match status" value="1"/>
</dbReference>
<dbReference type="PROSITE" id="PS51352">
    <property type="entry name" value="THIOREDOXIN_2"/>
    <property type="match status" value="1"/>
</dbReference>
<evidence type="ECO:0000313" key="4">
    <source>
        <dbReference type="EMBL" id="GBL46494.1"/>
    </source>
</evidence>
<keyword evidence="2" id="KW-0472">Membrane</keyword>
<dbReference type="RefSeq" id="WP_124705280.1">
    <property type="nucleotide sequence ID" value="NZ_BGOW01000020.1"/>
</dbReference>
<dbReference type="AlphaFoldDB" id="A0A401JFU8"/>
<accession>A0A401JFU8</accession>
<dbReference type="InterPro" id="IPR036249">
    <property type="entry name" value="Thioredoxin-like_sf"/>
</dbReference>
<name>A0A401JFU8_9PROT</name>
<protein>
    <recommendedName>
        <fullName evidence="3">Thioredoxin domain-containing protein</fullName>
    </recommendedName>
</protein>
<dbReference type="PANTHER" id="PTHR46115">
    <property type="entry name" value="THIOREDOXIN-LIKE PROTEIN 1"/>
    <property type="match status" value="1"/>
</dbReference>
<proteinExistence type="predicted"/>
<organism evidence="4 5">
    <name type="scientific">Sulfuriferula multivorans</name>
    <dbReference type="NCBI Taxonomy" id="1559896"/>
    <lineage>
        <taxon>Bacteria</taxon>
        <taxon>Pseudomonadati</taxon>
        <taxon>Pseudomonadota</taxon>
        <taxon>Betaproteobacteria</taxon>
        <taxon>Nitrosomonadales</taxon>
        <taxon>Sulfuricellaceae</taxon>
        <taxon>Sulfuriferula</taxon>
    </lineage>
</organism>
<dbReference type="EMBL" id="BGOW01000020">
    <property type="protein sequence ID" value="GBL46494.1"/>
    <property type="molecule type" value="Genomic_DNA"/>
</dbReference>
<dbReference type="InterPro" id="IPR013766">
    <property type="entry name" value="Thioredoxin_domain"/>
</dbReference>
<evidence type="ECO:0000313" key="5">
    <source>
        <dbReference type="Proteomes" id="UP000286806"/>
    </source>
</evidence>
<dbReference type="OrthoDB" id="9790390at2"/>
<reference evidence="4 5" key="1">
    <citation type="journal article" date="2019" name="Front. Microbiol.">
        <title>Genomes of Neutrophilic Sulfur-Oxidizing Chemolithoautotrophs Representing 9 Proteobacterial Species From 8 Genera.</title>
        <authorList>
            <person name="Watanabe T."/>
            <person name="Kojima H."/>
            <person name="Umezawa K."/>
            <person name="Hori C."/>
            <person name="Takasuka T.E."/>
            <person name="Kato Y."/>
            <person name="Fukui M."/>
        </authorList>
    </citation>
    <scope>NUCLEOTIDE SEQUENCE [LARGE SCALE GENOMIC DNA]</scope>
    <source>
        <strain evidence="4 5">TTN</strain>
    </source>
</reference>
<comment type="caution">
    <text evidence="4">The sequence shown here is derived from an EMBL/GenBank/DDBJ whole genome shotgun (WGS) entry which is preliminary data.</text>
</comment>
<dbReference type="Proteomes" id="UP000286806">
    <property type="component" value="Unassembled WGS sequence"/>
</dbReference>
<evidence type="ECO:0000256" key="1">
    <source>
        <dbReference type="ARBA" id="ARBA00023157"/>
    </source>
</evidence>
<keyword evidence="5" id="KW-1185">Reference proteome</keyword>
<dbReference type="Pfam" id="PF00085">
    <property type="entry name" value="Thioredoxin"/>
    <property type="match status" value="1"/>
</dbReference>
<feature type="transmembrane region" description="Helical" evidence="2">
    <location>
        <begin position="6"/>
        <end position="25"/>
    </location>
</feature>
<keyword evidence="2" id="KW-0812">Transmembrane</keyword>
<evidence type="ECO:0000259" key="3">
    <source>
        <dbReference type="PROSITE" id="PS51352"/>
    </source>
</evidence>
<dbReference type="Gene3D" id="3.40.30.10">
    <property type="entry name" value="Glutaredoxin"/>
    <property type="match status" value="1"/>
</dbReference>
<dbReference type="SUPFAM" id="SSF52833">
    <property type="entry name" value="Thioredoxin-like"/>
    <property type="match status" value="1"/>
</dbReference>